<evidence type="ECO:0000313" key="9">
    <source>
        <dbReference type="Proteomes" id="UP000011761"/>
    </source>
</evidence>
<reference evidence="8 9" key="1">
    <citation type="journal article" date="2012" name="PLoS Pathog.">
        <title>Diverse lifestyles and strategies of plant pathogenesis encoded in the genomes of eighteen Dothideomycetes fungi.</title>
        <authorList>
            <person name="Ohm R.A."/>
            <person name="Feau N."/>
            <person name="Henrissat B."/>
            <person name="Schoch C.L."/>
            <person name="Horwitz B.A."/>
            <person name="Barry K.W."/>
            <person name="Condon B.J."/>
            <person name="Copeland A.C."/>
            <person name="Dhillon B."/>
            <person name="Glaser F."/>
            <person name="Hesse C.N."/>
            <person name="Kosti I."/>
            <person name="LaButti K."/>
            <person name="Lindquist E.A."/>
            <person name="Lucas S."/>
            <person name="Salamov A.A."/>
            <person name="Bradshaw R.E."/>
            <person name="Ciuffetti L."/>
            <person name="Hamelin R.C."/>
            <person name="Kema G.H.J."/>
            <person name="Lawrence C."/>
            <person name="Scott J.A."/>
            <person name="Spatafora J.W."/>
            <person name="Turgeon B.G."/>
            <person name="de Wit P.J.G.M."/>
            <person name="Zhong S."/>
            <person name="Goodwin S.B."/>
            <person name="Grigoriev I.V."/>
        </authorList>
    </citation>
    <scope>NUCLEOTIDE SEQUENCE [LARGE SCALE GENOMIC DNA]</scope>
    <source>
        <strain evidence="8 9">UAMH 10762</strain>
    </source>
</reference>
<keyword evidence="4" id="KW-0539">Nucleus</keyword>
<feature type="binding site" evidence="4">
    <location>
        <position position="408"/>
    </location>
    <ligand>
        <name>S-adenosyl-L-methionine</name>
        <dbReference type="ChEBI" id="CHEBI:59789"/>
    </ligand>
</feature>
<feature type="chain" id="PRO_5004021184" description="25S rRNA adenine-N(1) methyltransferase" evidence="6">
    <location>
        <begin position="19"/>
        <end position="603"/>
    </location>
</feature>
<dbReference type="PANTHER" id="PTHR21008">
    <property type="entry name" value="S-ADENOSYLMETHIONINE SENSOR UPSTREAM OF MTORC1-RELATED"/>
    <property type="match status" value="1"/>
</dbReference>
<keyword evidence="2 4" id="KW-0808">Transferase</keyword>
<organism evidence="8 9">
    <name type="scientific">Baudoinia panamericana (strain UAMH 10762)</name>
    <name type="common">Angels' share fungus</name>
    <name type="synonym">Baudoinia compniacensis (strain UAMH 10762)</name>
    <dbReference type="NCBI Taxonomy" id="717646"/>
    <lineage>
        <taxon>Eukaryota</taxon>
        <taxon>Fungi</taxon>
        <taxon>Dikarya</taxon>
        <taxon>Ascomycota</taxon>
        <taxon>Pezizomycotina</taxon>
        <taxon>Dothideomycetes</taxon>
        <taxon>Dothideomycetidae</taxon>
        <taxon>Mycosphaerellales</taxon>
        <taxon>Teratosphaeriaceae</taxon>
        <taxon>Baudoinia</taxon>
    </lineage>
</organism>
<comment type="similarity">
    <text evidence="4">Belongs to the BMT2 family.</text>
</comment>
<dbReference type="Pfam" id="PF11968">
    <property type="entry name" value="Bmt2"/>
    <property type="match status" value="1"/>
</dbReference>
<evidence type="ECO:0000313" key="8">
    <source>
        <dbReference type="EMBL" id="EMC96966.1"/>
    </source>
</evidence>
<dbReference type="GeneID" id="19110020"/>
<feature type="signal peptide" evidence="6">
    <location>
        <begin position="1"/>
        <end position="18"/>
    </location>
</feature>
<accession>M2MJV1</accession>
<evidence type="ECO:0000256" key="5">
    <source>
        <dbReference type="SAM" id="MobiDB-lite"/>
    </source>
</evidence>
<dbReference type="OrthoDB" id="5954793at2759"/>
<evidence type="ECO:0000256" key="1">
    <source>
        <dbReference type="ARBA" id="ARBA00022603"/>
    </source>
</evidence>
<proteinExistence type="inferred from homology"/>
<dbReference type="GO" id="GO:0005730">
    <property type="term" value="C:nucleolus"/>
    <property type="evidence" value="ECO:0007669"/>
    <property type="project" value="UniProtKB-SubCell"/>
</dbReference>
<evidence type="ECO:0000256" key="3">
    <source>
        <dbReference type="ARBA" id="ARBA00022691"/>
    </source>
</evidence>
<feature type="region of interest" description="Disordered" evidence="5">
    <location>
        <begin position="295"/>
        <end position="324"/>
    </location>
</feature>
<dbReference type="EC" id="2.1.1.-" evidence="4"/>
<dbReference type="InterPro" id="IPR021867">
    <property type="entry name" value="Bmt2/SAMTOR"/>
</dbReference>
<dbReference type="KEGG" id="bcom:BAUCODRAFT_23378"/>
<dbReference type="EMBL" id="KB445554">
    <property type="protein sequence ID" value="EMC96966.1"/>
    <property type="molecule type" value="Genomic_DNA"/>
</dbReference>
<keyword evidence="9" id="KW-1185">Reference proteome</keyword>
<evidence type="ECO:0000256" key="6">
    <source>
        <dbReference type="SAM" id="SignalP"/>
    </source>
</evidence>
<keyword evidence="1 4" id="KW-0489">Methyltransferase</keyword>
<keyword evidence="3 4" id="KW-0949">S-adenosyl-L-methionine</keyword>
<dbReference type="GO" id="GO:0016433">
    <property type="term" value="F:rRNA (adenine) methyltransferase activity"/>
    <property type="evidence" value="ECO:0007669"/>
    <property type="project" value="UniProtKB-UniRule"/>
</dbReference>
<dbReference type="HAMAP" id="MF_03044">
    <property type="entry name" value="BMT2"/>
    <property type="match status" value="1"/>
</dbReference>
<evidence type="ECO:0000256" key="2">
    <source>
        <dbReference type="ARBA" id="ARBA00022679"/>
    </source>
</evidence>
<name>M2MJV1_BAUPA</name>
<keyword evidence="6" id="KW-0732">Signal</keyword>
<dbReference type="InterPro" id="IPR058645">
    <property type="entry name" value="NTF2-like_dom_7"/>
</dbReference>
<dbReference type="eggNOG" id="ENOG502R82D">
    <property type="taxonomic scope" value="Eukaryota"/>
</dbReference>
<dbReference type="RefSeq" id="XP_007675112.1">
    <property type="nucleotide sequence ID" value="XM_007676922.1"/>
</dbReference>
<protein>
    <recommendedName>
        <fullName evidence="4">25S rRNA adenine-N(1) methyltransferase</fullName>
        <ecNumber evidence="4">2.1.1.-</ecNumber>
    </recommendedName>
</protein>
<feature type="binding site" evidence="4">
    <location>
        <position position="428"/>
    </location>
    <ligand>
        <name>S-adenosyl-L-methionine</name>
        <dbReference type="ChEBI" id="CHEBI:59789"/>
    </ligand>
</feature>
<sequence length="603" mass="66174">MRSSTIASLGLLAFGATASPYRNNWGSWGPQGYNPNGNNNCMNDDQANQVANNFKALIAAYTNATADAVLTTTVNDYSDSVIELIDGGCPTSSNGPLPYQALGTATFSSRAAFEAGQGGQPNITFSLLNVWHNCDTVTLRWRSSEPNPGPVPAPPAQQEQVTGIVVLETTFNGYQSAQPFLINTIYSEFNSGAWLYDLGMFKPSGCGGSSKRDAVAIPAYYGAPQLQPYNLTLFHSNTVKPITTTFTVQKEHPLGQRHPAFATLRDHRRVYVLNQADLSSNEATMSARRQRTRAAVSHAGGLAKGRPPTATKPPARPSSAKTRQSIRTYHELNKQLAAVERTGDDGAAEKLRQQIADLGGLQTYQLASITGQSSDRGGDSSIILMQWLQPLAAEMKARESKLRMLEVGALSTQNACSRSSIFDMVRIDLSSQAEGIVQQDFMERPLPASSTYCFDIISLSLVLNFVPTPEGRGEMLRRACEFLDHKASHTMTDGLGRVFPALFLVLPAPCITNSRYMDEPRLTAIMNSLGYAMLERKRSAKLVYYLWQLRDRRPTSGMPFPKEQVNPGPARNNFCVVLLRGDGYRLLHLQMQKQRHIDAKTHT</sequence>
<dbReference type="AlphaFoldDB" id="M2MJV1"/>
<comment type="subcellular location">
    <subcellularLocation>
        <location evidence="4">Nucleus</location>
        <location evidence="4">Nucleolus</location>
    </subcellularLocation>
</comment>
<dbReference type="Pfam" id="PF26534">
    <property type="entry name" value="NTF2_7"/>
    <property type="match status" value="1"/>
</dbReference>
<gene>
    <name evidence="8" type="ORF">BAUCODRAFT_23378</name>
</gene>
<comment type="function">
    <text evidence="4">S-adenosyl-L-methionine-dependent methyltransferase that specifically methylates the N(1) position of an adenine present in helix 65 in 25S rRNA.</text>
</comment>
<dbReference type="HOGENOM" id="CLU_452674_0_0_1"/>
<evidence type="ECO:0000256" key="4">
    <source>
        <dbReference type="HAMAP-Rule" id="MF_03044"/>
    </source>
</evidence>
<feature type="domain" description="NTF2-like" evidence="7">
    <location>
        <begin position="40"/>
        <end position="200"/>
    </location>
</feature>
<dbReference type="Proteomes" id="UP000011761">
    <property type="component" value="Unassembled WGS sequence"/>
</dbReference>
<dbReference type="PANTHER" id="PTHR21008:SF1">
    <property type="entry name" value="25S RRNA (ADENINE(2142)-N(1))-METHYLTRANSFERASE"/>
    <property type="match status" value="1"/>
</dbReference>
<dbReference type="STRING" id="717646.M2MJV1"/>
<evidence type="ECO:0000259" key="7">
    <source>
        <dbReference type="Pfam" id="PF26534"/>
    </source>
</evidence>